<dbReference type="GO" id="GO:0052689">
    <property type="term" value="F:carboxylic ester hydrolase activity"/>
    <property type="evidence" value="ECO:0007669"/>
    <property type="project" value="UniProtKB-KW"/>
</dbReference>
<dbReference type="InterPro" id="IPR029058">
    <property type="entry name" value="AB_hydrolase_fold"/>
</dbReference>
<accession>A0A5R8ND55</accession>
<organism evidence="6 7">
    <name type="scientific">Nocardia cyriacigeorgica</name>
    <dbReference type="NCBI Taxonomy" id="135487"/>
    <lineage>
        <taxon>Bacteria</taxon>
        <taxon>Bacillati</taxon>
        <taxon>Actinomycetota</taxon>
        <taxon>Actinomycetes</taxon>
        <taxon>Mycobacteriales</taxon>
        <taxon>Nocardiaceae</taxon>
        <taxon>Nocardia</taxon>
    </lineage>
</organism>
<dbReference type="SMART" id="SM01110">
    <property type="entry name" value="Cutinase"/>
    <property type="match status" value="1"/>
</dbReference>
<dbReference type="Proteomes" id="UP000306378">
    <property type="component" value="Unassembled WGS sequence"/>
</dbReference>
<feature type="signal peptide" evidence="5">
    <location>
        <begin position="1"/>
        <end position="44"/>
    </location>
</feature>
<keyword evidence="4" id="KW-1015">Disulfide bond</keyword>
<evidence type="ECO:0000256" key="3">
    <source>
        <dbReference type="ARBA" id="ARBA00022801"/>
    </source>
</evidence>
<dbReference type="SUPFAM" id="SSF53474">
    <property type="entry name" value="alpha/beta-Hydrolases"/>
    <property type="match status" value="1"/>
</dbReference>
<keyword evidence="3" id="KW-0378">Hydrolase</keyword>
<dbReference type="RefSeq" id="WP_138452172.1">
    <property type="nucleotide sequence ID" value="NZ_JADLSC010000006.1"/>
</dbReference>
<comment type="similarity">
    <text evidence="1">Belongs to the cutinase family.</text>
</comment>
<gene>
    <name evidence="6" type="ORF">FEK34_26570</name>
</gene>
<sequence length="473" mass="48183">MLNGSRARTWVSHHALLARLMAGTLTVATAVTAATIATSGTAAAAPTAPCPPFTAVLAPGTGETNPLADPARSAGLLSPIGEGLRARYGADIDIRYLPYPALAVPYPVSAAGGATALTQALTDLCDSTQVVMAGYSQGADIVGTVTASIGQGRGPLPASRVLAVGLIADPRRDPDTPQLGDPVTGQGVAGPREDFGALADRVRTVCATGDLYCATSPTDTPTFAALGRAFTGNPALRGIIDTFATETRGGLDPASVTRQVFIVLSGLAEFAANIPAIVDGLIQLPQRLVAGDIPGAHRISGELNNAFHPLIRMADQVDLHLAARALSMAAPIDPSGWTSIAAQIVDVLARLDITRLARAVGAAQDIAWRAAQKLATGDPINAGIELTGLAPVAADLATAAASALTGTGANRISDLATQITPAPGPTTGKDLAGRAHESTAAAEFYSSGVHQLGYDNAVSRVLDWITTRIDSVR</sequence>
<dbReference type="PANTHER" id="PTHR33630:SF9">
    <property type="entry name" value="CUTINASE 4"/>
    <property type="match status" value="1"/>
</dbReference>
<keyword evidence="2" id="KW-0719">Serine esterase</keyword>
<dbReference type="EMBL" id="VBUT01000012">
    <property type="protein sequence ID" value="TLF73655.1"/>
    <property type="molecule type" value="Genomic_DNA"/>
</dbReference>
<dbReference type="PANTHER" id="PTHR33630">
    <property type="entry name" value="CUTINASE RV1984C-RELATED-RELATED"/>
    <property type="match status" value="1"/>
</dbReference>
<feature type="chain" id="PRO_5024347657" evidence="5">
    <location>
        <begin position="45"/>
        <end position="473"/>
    </location>
</feature>
<evidence type="ECO:0000313" key="7">
    <source>
        <dbReference type="Proteomes" id="UP000306378"/>
    </source>
</evidence>
<evidence type="ECO:0000256" key="4">
    <source>
        <dbReference type="ARBA" id="ARBA00023157"/>
    </source>
</evidence>
<evidence type="ECO:0000256" key="1">
    <source>
        <dbReference type="ARBA" id="ARBA00007534"/>
    </source>
</evidence>
<dbReference type="InterPro" id="IPR000675">
    <property type="entry name" value="Cutinase/axe"/>
</dbReference>
<name>A0A5R8ND55_9NOCA</name>
<proteinExistence type="inferred from homology"/>
<evidence type="ECO:0000313" key="6">
    <source>
        <dbReference type="EMBL" id="TLF73655.1"/>
    </source>
</evidence>
<dbReference type="AlphaFoldDB" id="A0A5R8ND55"/>
<evidence type="ECO:0000256" key="2">
    <source>
        <dbReference type="ARBA" id="ARBA00022487"/>
    </source>
</evidence>
<dbReference type="Gene3D" id="3.40.50.1820">
    <property type="entry name" value="alpha/beta hydrolase"/>
    <property type="match status" value="1"/>
</dbReference>
<evidence type="ECO:0000256" key="5">
    <source>
        <dbReference type="SAM" id="SignalP"/>
    </source>
</evidence>
<reference evidence="6 7" key="1">
    <citation type="submission" date="2019-05" db="EMBL/GenBank/DDBJ databases">
        <title>Genomes sequences of two Nocardia cyriacigeorgica environmental isolates, type strains Nocardia asteroides ATCC 19247 and Nocardia cyriacigeorgica DSM 44484.</title>
        <authorList>
            <person name="Vautrin F."/>
            <person name="Bergeron E."/>
            <person name="Dubost A."/>
            <person name="Abrouk D."/>
            <person name="Rodriguez Nava V."/>
            <person name="Pujic P."/>
        </authorList>
    </citation>
    <scope>NUCLEOTIDE SEQUENCE [LARGE SCALE GENOMIC DNA]</scope>
    <source>
        <strain evidence="6 7">EML 446</strain>
    </source>
</reference>
<dbReference type="Pfam" id="PF01083">
    <property type="entry name" value="Cutinase"/>
    <property type="match status" value="1"/>
</dbReference>
<keyword evidence="5" id="KW-0732">Signal</keyword>
<comment type="caution">
    <text evidence="6">The sequence shown here is derived from an EMBL/GenBank/DDBJ whole genome shotgun (WGS) entry which is preliminary data.</text>
</comment>
<protein>
    <submittedName>
        <fullName evidence="6">Cutinase family protein</fullName>
    </submittedName>
</protein>